<dbReference type="InterPro" id="IPR023214">
    <property type="entry name" value="HAD_sf"/>
</dbReference>
<dbReference type="InterPro" id="IPR006549">
    <property type="entry name" value="HAD-SF_hydro_IIIA"/>
</dbReference>
<gene>
    <name evidence="1" type="ORF">IAD31_03230</name>
</gene>
<dbReference type="InterPro" id="IPR010021">
    <property type="entry name" value="PGPP1/Gep4"/>
</dbReference>
<dbReference type="AlphaFoldDB" id="A0A9D1CGI4"/>
<dbReference type="EMBL" id="DVFO01000031">
    <property type="protein sequence ID" value="HIQ60592.1"/>
    <property type="molecule type" value="Genomic_DNA"/>
</dbReference>
<sequence length="167" mass="18270">MPLFRASHVADNIYQLTGEALQRRGIRLLLADLDNTLVPYGVPLPDEKLKAWRDDLAAHGVTLFVLSNNRHAQRPSTFAHGLEVPYIGHAGKPKTPSFFKAMEQMGVTPQETAIVGDQVFTDVLGGNRAGVTTILVKPIRLAGNPGRYLRYAVEVPFRLLSAGGEKV</sequence>
<dbReference type="NCBIfam" id="TIGR01668">
    <property type="entry name" value="YqeG_hyp_ppase"/>
    <property type="match status" value="1"/>
</dbReference>
<dbReference type="Pfam" id="PF13242">
    <property type="entry name" value="Hydrolase_like"/>
    <property type="match status" value="1"/>
</dbReference>
<dbReference type="GO" id="GO:0005737">
    <property type="term" value="C:cytoplasm"/>
    <property type="evidence" value="ECO:0007669"/>
    <property type="project" value="TreeGrafter"/>
</dbReference>
<dbReference type="PANTHER" id="PTHR19288">
    <property type="entry name" value="4-NITROPHENYLPHOSPHATASE-RELATED"/>
    <property type="match status" value="1"/>
</dbReference>
<evidence type="ECO:0000313" key="2">
    <source>
        <dbReference type="Proteomes" id="UP000886879"/>
    </source>
</evidence>
<protein>
    <submittedName>
        <fullName evidence="1">YqeG family HAD IIIA-type phosphatase</fullName>
    </submittedName>
</protein>
<reference evidence="1" key="2">
    <citation type="journal article" date="2021" name="PeerJ">
        <title>Extensive microbial diversity within the chicken gut microbiome revealed by metagenomics and culture.</title>
        <authorList>
            <person name="Gilroy R."/>
            <person name="Ravi A."/>
            <person name="Getino M."/>
            <person name="Pursley I."/>
            <person name="Horton D.L."/>
            <person name="Alikhan N.F."/>
            <person name="Baker D."/>
            <person name="Gharbi K."/>
            <person name="Hall N."/>
            <person name="Watson M."/>
            <person name="Adriaenssens E.M."/>
            <person name="Foster-Nyarko E."/>
            <person name="Jarju S."/>
            <person name="Secka A."/>
            <person name="Antonio M."/>
            <person name="Oren A."/>
            <person name="Chaudhuri R.R."/>
            <person name="La Ragione R."/>
            <person name="Hildebrand F."/>
            <person name="Pallen M.J."/>
        </authorList>
    </citation>
    <scope>NUCLEOTIDE SEQUENCE</scope>
    <source>
        <strain evidence="1">ChiGjej2B2-12916</strain>
    </source>
</reference>
<name>A0A9D1CGI4_9FIRM</name>
<organism evidence="1 2">
    <name type="scientific">Candidatus Enterenecus faecium</name>
    <dbReference type="NCBI Taxonomy" id="2840780"/>
    <lineage>
        <taxon>Bacteria</taxon>
        <taxon>Bacillati</taxon>
        <taxon>Bacillota</taxon>
        <taxon>Clostridia</taxon>
        <taxon>Eubacteriales</taxon>
        <taxon>Candidatus Enterenecus</taxon>
    </lineage>
</organism>
<dbReference type="Proteomes" id="UP000886879">
    <property type="component" value="Unassembled WGS sequence"/>
</dbReference>
<dbReference type="PANTHER" id="PTHR19288:SF25">
    <property type="entry name" value="PHOSPHATIDYLGLYCEROPHOSPHATASE GEP4, MITOCHONDRIAL"/>
    <property type="match status" value="1"/>
</dbReference>
<dbReference type="Gene3D" id="3.40.50.1000">
    <property type="entry name" value="HAD superfamily/HAD-like"/>
    <property type="match status" value="1"/>
</dbReference>
<reference evidence="1" key="1">
    <citation type="submission" date="2020-10" db="EMBL/GenBank/DDBJ databases">
        <authorList>
            <person name="Gilroy R."/>
        </authorList>
    </citation>
    <scope>NUCLEOTIDE SEQUENCE</scope>
    <source>
        <strain evidence="1">ChiGjej2B2-12916</strain>
    </source>
</reference>
<evidence type="ECO:0000313" key="1">
    <source>
        <dbReference type="EMBL" id="HIQ60592.1"/>
    </source>
</evidence>
<dbReference type="InterPro" id="IPR036412">
    <property type="entry name" value="HAD-like_sf"/>
</dbReference>
<dbReference type="GO" id="GO:0008962">
    <property type="term" value="F:phosphatidylglycerophosphatase activity"/>
    <property type="evidence" value="ECO:0007669"/>
    <property type="project" value="InterPro"/>
</dbReference>
<proteinExistence type="predicted"/>
<dbReference type="CDD" id="cd16416">
    <property type="entry name" value="HAD_BsYqeG-like"/>
    <property type="match status" value="1"/>
</dbReference>
<comment type="caution">
    <text evidence="1">The sequence shown here is derived from an EMBL/GenBank/DDBJ whole genome shotgun (WGS) entry which is preliminary data.</text>
</comment>
<accession>A0A9D1CGI4</accession>
<dbReference type="NCBIfam" id="TIGR01662">
    <property type="entry name" value="HAD-SF-IIIA"/>
    <property type="match status" value="1"/>
</dbReference>
<dbReference type="SUPFAM" id="SSF56784">
    <property type="entry name" value="HAD-like"/>
    <property type="match status" value="1"/>
</dbReference>